<organism evidence="9 10">
    <name type="scientific">Thetidibacter halocola</name>
    <dbReference type="NCBI Taxonomy" id="2827239"/>
    <lineage>
        <taxon>Bacteria</taxon>
        <taxon>Pseudomonadati</taxon>
        <taxon>Pseudomonadota</taxon>
        <taxon>Alphaproteobacteria</taxon>
        <taxon>Rhodobacterales</taxon>
        <taxon>Roseobacteraceae</taxon>
        <taxon>Thetidibacter</taxon>
    </lineage>
</organism>
<dbReference type="PANTHER" id="PTHR42781">
    <property type="entry name" value="SPERMIDINE/PUTRESCINE IMPORT ATP-BINDING PROTEIN POTA"/>
    <property type="match status" value="1"/>
</dbReference>
<dbReference type="SMART" id="SM00382">
    <property type="entry name" value="AAA"/>
    <property type="match status" value="1"/>
</dbReference>
<dbReference type="GO" id="GO:0016887">
    <property type="term" value="F:ATP hydrolysis activity"/>
    <property type="evidence" value="ECO:0007669"/>
    <property type="project" value="InterPro"/>
</dbReference>
<keyword evidence="7" id="KW-0472">Membrane</keyword>
<keyword evidence="5 9" id="KW-0067">ATP-binding</keyword>
<evidence type="ECO:0000313" key="10">
    <source>
        <dbReference type="Proteomes" id="UP000681356"/>
    </source>
</evidence>
<evidence type="ECO:0000256" key="1">
    <source>
        <dbReference type="ARBA" id="ARBA00022448"/>
    </source>
</evidence>
<protein>
    <submittedName>
        <fullName evidence="9">ATP-binding cassette domain-containing protein</fullName>
    </submittedName>
</protein>
<evidence type="ECO:0000256" key="4">
    <source>
        <dbReference type="ARBA" id="ARBA00022741"/>
    </source>
</evidence>
<keyword evidence="3" id="KW-0997">Cell inner membrane</keyword>
<dbReference type="Gene3D" id="3.40.50.300">
    <property type="entry name" value="P-loop containing nucleotide triphosphate hydrolases"/>
    <property type="match status" value="1"/>
</dbReference>
<dbReference type="InterPro" id="IPR017871">
    <property type="entry name" value="ABC_transporter-like_CS"/>
</dbReference>
<evidence type="ECO:0000256" key="2">
    <source>
        <dbReference type="ARBA" id="ARBA00022475"/>
    </source>
</evidence>
<dbReference type="GO" id="GO:0005524">
    <property type="term" value="F:ATP binding"/>
    <property type="evidence" value="ECO:0007669"/>
    <property type="project" value="UniProtKB-KW"/>
</dbReference>
<dbReference type="AlphaFoldDB" id="A0A8J8B748"/>
<evidence type="ECO:0000256" key="7">
    <source>
        <dbReference type="ARBA" id="ARBA00023136"/>
    </source>
</evidence>
<gene>
    <name evidence="9" type="ORF">KB874_11530</name>
</gene>
<dbReference type="InterPro" id="IPR003439">
    <property type="entry name" value="ABC_transporter-like_ATP-bd"/>
</dbReference>
<dbReference type="PANTHER" id="PTHR42781:SF1">
    <property type="entry name" value="THIAMINE IMPORT ATP-BINDING PROTEIN THIQ"/>
    <property type="match status" value="1"/>
</dbReference>
<evidence type="ECO:0000256" key="6">
    <source>
        <dbReference type="ARBA" id="ARBA00022967"/>
    </source>
</evidence>
<dbReference type="PROSITE" id="PS50893">
    <property type="entry name" value="ABC_TRANSPORTER_2"/>
    <property type="match status" value="1"/>
</dbReference>
<keyword evidence="6" id="KW-1278">Translocase</keyword>
<evidence type="ECO:0000256" key="3">
    <source>
        <dbReference type="ARBA" id="ARBA00022519"/>
    </source>
</evidence>
<dbReference type="EMBL" id="JAGTUU010000004">
    <property type="protein sequence ID" value="MBS0124726.1"/>
    <property type="molecule type" value="Genomic_DNA"/>
</dbReference>
<accession>A0A8J8B748</accession>
<evidence type="ECO:0000313" key="9">
    <source>
        <dbReference type="EMBL" id="MBS0124726.1"/>
    </source>
</evidence>
<comment type="caution">
    <text evidence="9">The sequence shown here is derived from an EMBL/GenBank/DDBJ whole genome shotgun (WGS) entry which is preliminary data.</text>
</comment>
<sequence>MLRLEGVTIDMGGATLAADWAVQPGRRVAVLGPSGAGKSTLLDAIAGFRPLERGRILWDGQDLTGLPPERRPVSILFQDGNLFPHLTLARNLGLALRPDGRRPDAAGIARIAAALARVGLEGMQDRRPGTLSGGQQSRAALARVLLQERPILLLDEPFAALGPALKAEMLELVRDVAAQLGALVLMVTHDAGDARRFAEAVVLVADGIAAPPVETERLFADPPPALRAYLGEGGH</sequence>
<keyword evidence="2" id="KW-1003">Cell membrane</keyword>
<keyword evidence="4" id="KW-0547">Nucleotide-binding</keyword>
<dbReference type="InterPro" id="IPR027417">
    <property type="entry name" value="P-loop_NTPase"/>
</dbReference>
<keyword evidence="1" id="KW-0813">Transport</keyword>
<name>A0A8J8B748_9RHOB</name>
<reference evidence="9" key="1">
    <citation type="submission" date="2021-04" db="EMBL/GenBank/DDBJ databases">
        <authorList>
            <person name="Yoon J."/>
        </authorList>
    </citation>
    <scope>NUCLEOTIDE SEQUENCE</scope>
    <source>
        <strain evidence="9">KMU-90</strain>
    </source>
</reference>
<proteinExistence type="predicted"/>
<dbReference type="Pfam" id="PF00005">
    <property type="entry name" value="ABC_tran"/>
    <property type="match status" value="1"/>
</dbReference>
<keyword evidence="10" id="KW-1185">Reference proteome</keyword>
<dbReference type="PROSITE" id="PS00211">
    <property type="entry name" value="ABC_TRANSPORTER_1"/>
    <property type="match status" value="1"/>
</dbReference>
<dbReference type="Proteomes" id="UP000681356">
    <property type="component" value="Unassembled WGS sequence"/>
</dbReference>
<dbReference type="SUPFAM" id="SSF52540">
    <property type="entry name" value="P-loop containing nucleoside triphosphate hydrolases"/>
    <property type="match status" value="1"/>
</dbReference>
<feature type="domain" description="ABC transporter" evidence="8">
    <location>
        <begin position="2"/>
        <end position="231"/>
    </location>
</feature>
<dbReference type="InterPro" id="IPR003593">
    <property type="entry name" value="AAA+_ATPase"/>
</dbReference>
<evidence type="ECO:0000259" key="8">
    <source>
        <dbReference type="PROSITE" id="PS50893"/>
    </source>
</evidence>
<dbReference type="InterPro" id="IPR050093">
    <property type="entry name" value="ABC_SmlMolc_Importer"/>
</dbReference>
<dbReference type="RefSeq" id="WP_212536688.1">
    <property type="nucleotide sequence ID" value="NZ_JAGTUU010000004.1"/>
</dbReference>
<evidence type="ECO:0000256" key="5">
    <source>
        <dbReference type="ARBA" id="ARBA00022840"/>
    </source>
</evidence>